<keyword evidence="5" id="KW-1185">Reference proteome</keyword>
<feature type="region of interest" description="Disordered" evidence="1">
    <location>
        <begin position="30"/>
        <end position="62"/>
    </location>
</feature>
<feature type="chain" id="PRO_5026325351" evidence="3">
    <location>
        <begin position="32"/>
        <end position="458"/>
    </location>
</feature>
<accession>A0A6G4TVS3</accession>
<evidence type="ECO:0000256" key="2">
    <source>
        <dbReference type="SAM" id="Phobius"/>
    </source>
</evidence>
<protein>
    <submittedName>
        <fullName evidence="4">Uncharacterized protein</fullName>
    </submittedName>
</protein>
<keyword evidence="2" id="KW-0812">Transmembrane</keyword>
<dbReference type="EMBL" id="JAAKZV010000023">
    <property type="protein sequence ID" value="NGN63913.1"/>
    <property type="molecule type" value="Genomic_DNA"/>
</dbReference>
<name>A0A6G4TVS3_9ACTN</name>
<sequence length="458" mass="47618">MGGRMRTAVAAGAATGVLGALLALPLSPAAAQGGGQDPQPYKIDPSAKAVKGASSSADGPRLAAGQVYKDSLKAGDEKYYQVKLDSKSTAHVSATAAPKPGSKTGQMDGFSIALTSTAGDECGDQELTFRSENSRVLSGEALRPLPEDIGECNAAGIYYVVVKRQSQGTSDQSAWPLELQLRNEPALKVHKGNKAPDYTDLDEQNPPAPPGGKAKPVTGGLGFTDAGSMGAGVWRDEIVPGETRYYRMPVDWGQQPYSAVEFGNAKSGDSTDDDINKAYDGAMVRMYGPGRASFANESAWFSGIKPTSLTVFGPPVKYENRYDIATDYGPVSIAGWYYVAVTVSPELGGKLKKPVPVTLRNTIKGEPAAAPGYRGDLAAAGFGVSDADREAAETGKSGEAAEESDGKMTIAYVGIGAGVVLLGGLGVWMLVARRKPAAAGAGAASQQQGFGQPQNWQQ</sequence>
<feature type="region of interest" description="Disordered" evidence="1">
    <location>
        <begin position="191"/>
        <end position="221"/>
    </location>
</feature>
<feature type="signal peptide" evidence="3">
    <location>
        <begin position="1"/>
        <end position="31"/>
    </location>
</feature>
<evidence type="ECO:0000256" key="3">
    <source>
        <dbReference type="SAM" id="SignalP"/>
    </source>
</evidence>
<evidence type="ECO:0000256" key="1">
    <source>
        <dbReference type="SAM" id="MobiDB-lite"/>
    </source>
</evidence>
<dbReference type="Proteomes" id="UP000481583">
    <property type="component" value="Unassembled WGS sequence"/>
</dbReference>
<keyword evidence="2" id="KW-0472">Membrane</keyword>
<feature type="compositionally biased region" description="Low complexity" evidence="1">
    <location>
        <begin position="46"/>
        <end position="57"/>
    </location>
</feature>
<gene>
    <name evidence="4" type="ORF">G5C51_08345</name>
</gene>
<keyword evidence="3" id="KW-0732">Signal</keyword>
<comment type="caution">
    <text evidence="4">The sequence shown here is derived from an EMBL/GenBank/DDBJ whole genome shotgun (WGS) entry which is preliminary data.</text>
</comment>
<dbReference type="RefSeq" id="WP_165234229.1">
    <property type="nucleotide sequence ID" value="NZ_JAAKZV010000023.1"/>
</dbReference>
<organism evidence="4 5">
    <name type="scientific">Streptomyces coryli</name>
    <dbReference type="NCBI Taxonomy" id="1128680"/>
    <lineage>
        <taxon>Bacteria</taxon>
        <taxon>Bacillati</taxon>
        <taxon>Actinomycetota</taxon>
        <taxon>Actinomycetes</taxon>
        <taxon>Kitasatosporales</taxon>
        <taxon>Streptomycetaceae</taxon>
        <taxon>Streptomyces</taxon>
    </lineage>
</organism>
<feature type="transmembrane region" description="Helical" evidence="2">
    <location>
        <begin position="410"/>
        <end position="431"/>
    </location>
</feature>
<dbReference type="AlphaFoldDB" id="A0A6G4TVS3"/>
<reference evidence="4 5" key="1">
    <citation type="submission" date="2020-02" db="EMBL/GenBank/DDBJ databases">
        <title>Whole-genome analyses of novel actinobacteria.</title>
        <authorList>
            <person name="Sahin N."/>
        </authorList>
    </citation>
    <scope>NUCLEOTIDE SEQUENCE [LARGE SCALE GENOMIC DNA]</scope>
    <source>
        <strain evidence="4 5">A7024</strain>
    </source>
</reference>
<evidence type="ECO:0000313" key="4">
    <source>
        <dbReference type="EMBL" id="NGN63913.1"/>
    </source>
</evidence>
<proteinExistence type="predicted"/>
<evidence type="ECO:0000313" key="5">
    <source>
        <dbReference type="Proteomes" id="UP000481583"/>
    </source>
</evidence>
<keyword evidence="2" id="KW-1133">Transmembrane helix</keyword>